<dbReference type="STRING" id="283909.R7TSF5"/>
<sequence length="262" mass="28814">MSTFAEECPAIVLDNGSGMVKAGFAGDDLCFPPSSDDPNMTLLHRRRTEGSSVFVIVWIMASSPAGMTWRQSGTALSTTSFALPQKSTRCCSPKHFSTRGEPRIDDAGHSGLMFETFDVLACYVSIQAELSLYGAGRTAGVVLDSGDGVTHGYLKRILHERGYSFTSSFWHYSTAEPELVRDMKEKLCYVALDFEQELNAASRSSYLEKSYELPDGAVVTIGNERFRCPEPLFQSSFLGWRATAFTKTSITPDLYMNIVLSG</sequence>
<evidence type="ECO:0000313" key="5">
    <source>
        <dbReference type="Proteomes" id="UP000014760"/>
    </source>
</evidence>
<dbReference type="EMBL" id="AMQN01029210">
    <property type="status" value="NOT_ANNOTATED_CDS"/>
    <property type="molecule type" value="Genomic_DNA"/>
</dbReference>
<dbReference type="SMART" id="SM00268">
    <property type="entry name" value="ACTIN"/>
    <property type="match status" value="1"/>
</dbReference>
<dbReference type="EMBL" id="KB309431">
    <property type="protein sequence ID" value="ELT94416.1"/>
    <property type="molecule type" value="Genomic_DNA"/>
</dbReference>
<dbReference type="PANTHER" id="PTHR11937">
    <property type="entry name" value="ACTIN"/>
    <property type="match status" value="1"/>
</dbReference>
<accession>R7TSF5</accession>
<dbReference type="EnsemblMetazoa" id="CapteT214203">
    <property type="protein sequence ID" value="CapteP214203"/>
    <property type="gene ID" value="CapteG214203"/>
</dbReference>
<organism evidence="3">
    <name type="scientific">Capitella teleta</name>
    <name type="common">Polychaete worm</name>
    <dbReference type="NCBI Taxonomy" id="283909"/>
    <lineage>
        <taxon>Eukaryota</taxon>
        <taxon>Metazoa</taxon>
        <taxon>Spiralia</taxon>
        <taxon>Lophotrochozoa</taxon>
        <taxon>Annelida</taxon>
        <taxon>Polychaeta</taxon>
        <taxon>Sedentaria</taxon>
        <taxon>Scolecida</taxon>
        <taxon>Capitellidae</taxon>
        <taxon>Capitella</taxon>
    </lineage>
</organism>
<dbReference type="InterPro" id="IPR043129">
    <property type="entry name" value="ATPase_NBD"/>
</dbReference>
<comment type="function">
    <text evidence="1">Actins are highly conserved proteins that are involved in various types of cell motility and are ubiquitously expressed in all eukaryotic cells.</text>
</comment>
<comment type="similarity">
    <text evidence="2">Belongs to the actin family.</text>
</comment>
<dbReference type="AlphaFoldDB" id="R7TSF5"/>
<dbReference type="Gene3D" id="3.30.420.40">
    <property type="match status" value="3"/>
</dbReference>
<protein>
    <submittedName>
        <fullName evidence="3 4">Uncharacterized protein</fullName>
    </submittedName>
</protein>
<dbReference type="PRINTS" id="PR00190">
    <property type="entry name" value="ACTIN"/>
</dbReference>
<dbReference type="SUPFAM" id="SSF53067">
    <property type="entry name" value="Actin-like ATPase domain"/>
    <property type="match status" value="2"/>
</dbReference>
<dbReference type="HOGENOM" id="CLU_027965_0_2_1"/>
<name>R7TSF5_CAPTE</name>
<dbReference type="Pfam" id="PF00022">
    <property type="entry name" value="Actin"/>
    <property type="match status" value="2"/>
</dbReference>
<evidence type="ECO:0000313" key="3">
    <source>
        <dbReference type="EMBL" id="ELT94416.1"/>
    </source>
</evidence>
<dbReference type="InterPro" id="IPR004000">
    <property type="entry name" value="Actin"/>
</dbReference>
<dbReference type="Gene3D" id="3.90.640.10">
    <property type="entry name" value="Actin, Chain A, domain 4"/>
    <property type="match status" value="1"/>
</dbReference>
<evidence type="ECO:0000256" key="2">
    <source>
        <dbReference type="RuleBase" id="RU000487"/>
    </source>
</evidence>
<proteinExistence type="inferred from homology"/>
<dbReference type="Proteomes" id="UP000014760">
    <property type="component" value="Unassembled WGS sequence"/>
</dbReference>
<reference evidence="4" key="3">
    <citation type="submission" date="2015-06" db="UniProtKB">
        <authorList>
            <consortium name="EnsemblMetazoa"/>
        </authorList>
    </citation>
    <scope>IDENTIFICATION</scope>
</reference>
<reference evidence="3 5" key="2">
    <citation type="journal article" date="2013" name="Nature">
        <title>Insights into bilaterian evolution from three spiralian genomes.</title>
        <authorList>
            <person name="Simakov O."/>
            <person name="Marletaz F."/>
            <person name="Cho S.J."/>
            <person name="Edsinger-Gonzales E."/>
            <person name="Havlak P."/>
            <person name="Hellsten U."/>
            <person name="Kuo D.H."/>
            <person name="Larsson T."/>
            <person name="Lv J."/>
            <person name="Arendt D."/>
            <person name="Savage R."/>
            <person name="Osoegawa K."/>
            <person name="de Jong P."/>
            <person name="Grimwood J."/>
            <person name="Chapman J.A."/>
            <person name="Shapiro H."/>
            <person name="Aerts A."/>
            <person name="Otillar R.P."/>
            <person name="Terry A.Y."/>
            <person name="Boore J.L."/>
            <person name="Grigoriev I.V."/>
            <person name="Lindberg D.R."/>
            <person name="Seaver E.C."/>
            <person name="Weisblat D.A."/>
            <person name="Putnam N.H."/>
            <person name="Rokhsar D.S."/>
        </authorList>
    </citation>
    <scope>NUCLEOTIDE SEQUENCE</scope>
    <source>
        <strain evidence="3 5">I ESC-2004</strain>
    </source>
</reference>
<reference evidence="5" key="1">
    <citation type="submission" date="2012-12" db="EMBL/GenBank/DDBJ databases">
        <authorList>
            <person name="Hellsten U."/>
            <person name="Grimwood J."/>
            <person name="Chapman J.A."/>
            <person name="Shapiro H."/>
            <person name="Aerts A."/>
            <person name="Otillar R.P."/>
            <person name="Terry A.Y."/>
            <person name="Boore J.L."/>
            <person name="Simakov O."/>
            <person name="Marletaz F."/>
            <person name="Cho S.-J."/>
            <person name="Edsinger-Gonzales E."/>
            <person name="Havlak P."/>
            <person name="Kuo D.-H."/>
            <person name="Larsson T."/>
            <person name="Lv J."/>
            <person name="Arendt D."/>
            <person name="Savage R."/>
            <person name="Osoegawa K."/>
            <person name="de Jong P."/>
            <person name="Lindberg D.R."/>
            <person name="Seaver E.C."/>
            <person name="Weisblat D.A."/>
            <person name="Putnam N.H."/>
            <person name="Grigoriev I.V."/>
            <person name="Rokhsar D.S."/>
        </authorList>
    </citation>
    <scope>NUCLEOTIDE SEQUENCE</scope>
    <source>
        <strain evidence="5">I ESC-2004</strain>
    </source>
</reference>
<keyword evidence="5" id="KW-1185">Reference proteome</keyword>
<gene>
    <name evidence="3" type="ORF">CAPTEDRAFT_214203</name>
</gene>
<evidence type="ECO:0000313" key="4">
    <source>
        <dbReference type="EnsemblMetazoa" id="CapteP214203"/>
    </source>
</evidence>
<evidence type="ECO:0000256" key="1">
    <source>
        <dbReference type="ARBA" id="ARBA00003520"/>
    </source>
</evidence>
<dbReference type="FunFam" id="3.90.640.10:FF:000047">
    <property type="entry name" value="Actin, alpha skeletal muscle"/>
    <property type="match status" value="1"/>
</dbReference>